<keyword evidence="2" id="KW-1185">Reference proteome</keyword>
<sequence>MKATLLSSGGYWDTEGIEFPVVVDVIRVDGDNVYVLGASIIAAGGLDSVANADITTGGGFDADGEYPFSLADQEIQLNEE</sequence>
<reference evidence="1 2" key="1">
    <citation type="journal article" date="2003" name="Virology">
        <title>The complete sequence of marine bacteriophage VpV262 infecting vibrio parahaemolyticus indicates that an ancestral component of a T7 viral supergroup is widespread in the marine environment.</title>
        <authorList>
            <person name="Hardies S.C."/>
            <person name="Comeau A.M."/>
            <person name="Serwer P."/>
            <person name="Suttle C.A."/>
        </authorList>
    </citation>
    <scope>NUCLEOTIDE SEQUENCE</scope>
</reference>
<dbReference type="RefSeq" id="NP_640289.1">
    <property type="nucleotide sequence ID" value="NC_003907.2"/>
</dbReference>
<evidence type="ECO:0000313" key="1">
    <source>
        <dbReference type="EMBL" id="AAM28376.1"/>
    </source>
</evidence>
<name>Q8LT74_9CAUD</name>
<dbReference type="Proteomes" id="UP000001794">
    <property type="component" value="Segment"/>
</dbReference>
<dbReference type="GeneID" id="956049"/>
<dbReference type="KEGG" id="vg:956049"/>
<proteinExistence type="predicted"/>
<organism evidence="1 2">
    <name type="scientific">Vibrio phage VpV262</name>
    <dbReference type="NCBI Taxonomy" id="2907796"/>
    <lineage>
        <taxon>Viruses</taxon>
        <taxon>Duplodnaviria</taxon>
        <taxon>Heunggongvirae</taxon>
        <taxon>Uroviricota</taxon>
        <taxon>Caudoviricetes</taxon>
        <taxon>Zobellviridae</taxon>
        <taxon>Vipivirus</taxon>
        <taxon>Vipivirus canadense</taxon>
    </lineage>
</organism>
<dbReference type="EMBL" id="AY095314">
    <property type="protein sequence ID" value="AAM28376.1"/>
    <property type="molecule type" value="Genomic_DNA"/>
</dbReference>
<protein>
    <submittedName>
        <fullName evidence="1">Uncharacterized protein</fullName>
    </submittedName>
</protein>
<accession>Q8LT74</accession>
<evidence type="ECO:0000313" key="2">
    <source>
        <dbReference type="Proteomes" id="UP000001794"/>
    </source>
</evidence>